<reference evidence="1" key="1">
    <citation type="journal article" date="2022" name="Front Environ Sci">
        <title>Complete genome sequence analysis of a novel alkane-degrading bacterial strain, Acinetobacter vivianii KJ-1, and its diesel degradation ability.</title>
        <authorList>
            <person name="Zhang Y."/>
            <person name="Song F."/>
            <person name="Wang J."/>
            <person name="Zhao Q."/>
            <person name="Zheng L."/>
            <person name="Wang Z."/>
            <person name="Zhang X."/>
            <person name="Gao Y."/>
            <person name="Chen G."/>
            <person name="Huang Y."/>
        </authorList>
    </citation>
    <scope>NUCLEOTIDE SEQUENCE</scope>
    <source>
        <strain evidence="1">KJ-1</strain>
    </source>
</reference>
<organism evidence="1 2">
    <name type="scientific">Acinetobacter vivianii</name>
    <dbReference type="NCBI Taxonomy" id="1776742"/>
    <lineage>
        <taxon>Bacteria</taxon>
        <taxon>Pseudomonadati</taxon>
        <taxon>Pseudomonadota</taxon>
        <taxon>Gammaproteobacteria</taxon>
        <taxon>Moraxellales</taxon>
        <taxon>Moraxellaceae</taxon>
        <taxon>Acinetobacter</taxon>
    </lineage>
</organism>
<accession>A0AAJ6NJE4</accession>
<reference evidence="1" key="2">
    <citation type="submission" date="2023-02" db="EMBL/GenBank/DDBJ databases">
        <authorList>
            <person name="Huang Y."/>
            <person name="Zhang Y."/>
            <person name="Zhang T."/>
            <person name="Wang J."/>
        </authorList>
    </citation>
    <scope>NUCLEOTIDE SEQUENCE</scope>
    <source>
        <strain evidence="1">KJ-1</strain>
    </source>
</reference>
<dbReference type="Proteomes" id="UP001199528">
    <property type="component" value="Chromosome"/>
</dbReference>
<dbReference type="KEGG" id="aviv:LF296_00930"/>
<protein>
    <submittedName>
        <fullName evidence="1">Uncharacterized protein</fullName>
    </submittedName>
</protein>
<sequence length="136" mass="16243">MSKAFNNWNVEYCRITFLERVLKNHENIINLKRKKDILFTFERIKQNDSLSLLCLDSYVFGENDLYQVLEEFPEVDIICIGSIWNFYTRDAKILALEKKLGLYRVDEIKGGIHFDKFWLYHKKDDEGSPRYCFGSL</sequence>
<dbReference type="RefSeq" id="WP_052138585.1">
    <property type="nucleotide sequence ID" value="NZ_CP085083.1"/>
</dbReference>
<gene>
    <name evidence="1" type="ORF">LF296_00930</name>
</gene>
<evidence type="ECO:0000313" key="1">
    <source>
        <dbReference type="EMBL" id="WDZ51408.1"/>
    </source>
</evidence>
<evidence type="ECO:0000313" key="2">
    <source>
        <dbReference type="Proteomes" id="UP001199528"/>
    </source>
</evidence>
<dbReference type="EMBL" id="CP085083">
    <property type="protein sequence ID" value="WDZ51408.1"/>
    <property type="molecule type" value="Genomic_DNA"/>
</dbReference>
<dbReference type="AlphaFoldDB" id="A0AAJ6NJE4"/>
<proteinExistence type="predicted"/>
<name>A0AAJ6NJE4_9GAMM</name>